<dbReference type="OrthoDB" id="9814037at2"/>
<feature type="transmembrane region" description="Helical" evidence="7">
    <location>
        <begin position="201"/>
        <end position="220"/>
    </location>
</feature>
<dbReference type="STRING" id="584787.GCA_001247655_03526"/>
<feature type="transmembrane region" description="Helical" evidence="7">
    <location>
        <begin position="318"/>
        <end position="339"/>
    </location>
</feature>
<protein>
    <submittedName>
        <fullName evidence="10">Membrane associated rhomboid family serine protease</fullName>
    </submittedName>
</protein>
<comment type="subcellular location">
    <subcellularLocation>
        <location evidence="1">Membrane</location>
        <topology evidence="1">Multi-pass membrane protein</topology>
    </subcellularLocation>
</comment>
<dbReference type="Proteomes" id="UP000268033">
    <property type="component" value="Unassembled WGS sequence"/>
</dbReference>
<dbReference type="PANTHER" id="PTHR43731">
    <property type="entry name" value="RHOMBOID PROTEASE"/>
    <property type="match status" value="1"/>
</dbReference>
<evidence type="ECO:0000256" key="1">
    <source>
        <dbReference type="ARBA" id="ARBA00004141"/>
    </source>
</evidence>
<feature type="transmembrane region" description="Helical" evidence="7">
    <location>
        <begin position="256"/>
        <end position="275"/>
    </location>
</feature>
<dbReference type="GO" id="GO:0006508">
    <property type="term" value="P:proteolysis"/>
    <property type="evidence" value="ECO:0007669"/>
    <property type="project" value="UniProtKB-KW"/>
</dbReference>
<comment type="caution">
    <text evidence="10">The sequence shown here is derived from an EMBL/GenBank/DDBJ whole genome shotgun (WGS) entry which is preliminary data.</text>
</comment>
<comment type="similarity">
    <text evidence="2">Belongs to the peptidase S54 family.</text>
</comment>
<feature type="transmembrane region" description="Helical" evidence="7">
    <location>
        <begin position="232"/>
        <end position="250"/>
    </location>
</feature>
<dbReference type="InterPro" id="IPR035952">
    <property type="entry name" value="Rhomboid-like_sf"/>
</dbReference>
<feature type="transmembrane region" description="Helical" evidence="7">
    <location>
        <begin position="295"/>
        <end position="312"/>
    </location>
</feature>
<dbReference type="RefSeq" id="WP_050658989.1">
    <property type="nucleotide sequence ID" value="NZ_JBLXAC010000013.1"/>
</dbReference>
<name>A0A3N1P0B8_9GAMM</name>
<proteinExistence type="inferred from homology"/>
<dbReference type="InterPro" id="IPR027392">
    <property type="entry name" value="TF_Znf"/>
</dbReference>
<sequence length="358" mass="40160">MKNCPHCQTAKLQPTRYHGEEVDVCRQCGGLWFDKGELDQVLAAADDDYDKVEVESAPGYDLGKTTLKCPTCSELMVRNHLLPGYEVEVDRCPNGHGLWIDKDELEETHNASQLHSHLGQLNGKVNWKTWVFQFLTQMPVEYNIKPKRRPWMTWLLVLVNSLIFIAGILSPELGELFYGGAMVPNEVSHGEHLSALISSQFLHGSWMHLIGNMYFLWLTGDNLEDALGHWRFLGLYLLCGLAAALAQTLIDPASVIPTIGASGAIAGLFGMYLLWFRKASITFMFFVYQKKLPPWVFFLIWVGINILGMATGGQGVAYMAHLGGFAAGLLLGWALLGWVRRRYPVLLVLDHPKLMVSR</sequence>
<keyword evidence="11" id="KW-1185">Reference proteome</keyword>
<keyword evidence="4" id="KW-0378">Hydrolase</keyword>
<evidence type="ECO:0000259" key="9">
    <source>
        <dbReference type="Pfam" id="PF13453"/>
    </source>
</evidence>
<evidence type="ECO:0000256" key="4">
    <source>
        <dbReference type="ARBA" id="ARBA00022801"/>
    </source>
</evidence>
<keyword evidence="3 7" id="KW-0812">Transmembrane</keyword>
<reference evidence="10 11" key="1">
    <citation type="submission" date="2018-11" db="EMBL/GenBank/DDBJ databases">
        <title>Genomic Encyclopedia of Type Strains, Phase IV (KMG-IV): sequencing the most valuable type-strain genomes for metagenomic binning, comparative biology and taxonomic classification.</title>
        <authorList>
            <person name="Goeker M."/>
        </authorList>
    </citation>
    <scope>NUCLEOTIDE SEQUENCE [LARGE SCALE GENOMIC DNA]</scope>
    <source>
        <strain evidence="10 11">DSM 21945</strain>
    </source>
</reference>
<evidence type="ECO:0000256" key="2">
    <source>
        <dbReference type="ARBA" id="ARBA00009045"/>
    </source>
</evidence>
<dbReference type="InterPro" id="IPR022764">
    <property type="entry name" value="Peptidase_S54_rhomboid_dom"/>
</dbReference>
<keyword evidence="6 7" id="KW-0472">Membrane</keyword>
<gene>
    <name evidence="10" type="ORF">EDC28_1117</name>
</gene>
<feature type="transmembrane region" description="Helical" evidence="7">
    <location>
        <begin position="151"/>
        <end position="169"/>
    </location>
</feature>
<feature type="domain" description="Transcription factor zinc-finger" evidence="9">
    <location>
        <begin position="3"/>
        <end position="43"/>
    </location>
</feature>
<evidence type="ECO:0000256" key="6">
    <source>
        <dbReference type="ARBA" id="ARBA00023136"/>
    </source>
</evidence>
<dbReference type="GO" id="GO:0004252">
    <property type="term" value="F:serine-type endopeptidase activity"/>
    <property type="evidence" value="ECO:0007669"/>
    <property type="project" value="InterPro"/>
</dbReference>
<dbReference type="SUPFAM" id="SSF144091">
    <property type="entry name" value="Rhomboid-like"/>
    <property type="match status" value="1"/>
</dbReference>
<evidence type="ECO:0000313" key="10">
    <source>
        <dbReference type="EMBL" id="ROQ21905.1"/>
    </source>
</evidence>
<feature type="domain" description="Peptidase S54 rhomboid" evidence="8">
    <location>
        <begin position="192"/>
        <end position="336"/>
    </location>
</feature>
<dbReference type="InterPro" id="IPR050925">
    <property type="entry name" value="Rhomboid_protease_S54"/>
</dbReference>
<keyword evidence="10" id="KW-0645">Protease</keyword>
<evidence type="ECO:0000256" key="7">
    <source>
        <dbReference type="SAM" id="Phobius"/>
    </source>
</evidence>
<dbReference type="PANTHER" id="PTHR43731:SF14">
    <property type="entry name" value="PRESENILIN-ASSOCIATED RHOMBOID-LIKE PROTEIN, MITOCHONDRIAL"/>
    <property type="match status" value="1"/>
</dbReference>
<dbReference type="EMBL" id="RJUL01000011">
    <property type="protein sequence ID" value="ROQ21905.1"/>
    <property type="molecule type" value="Genomic_DNA"/>
</dbReference>
<keyword evidence="5 7" id="KW-1133">Transmembrane helix</keyword>
<evidence type="ECO:0000259" key="8">
    <source>
        <dbReference type="Pfam" id="PF01694"/>
    </source>
</evidence>
<evidence type="ECO:0000256" key="3">
    <source>
        <dbReference type="ARBA" id="ARBA00022692"/>
    </source>
</evidence>
<dbReference type="GO" id="GO:0016020">
    <property type="term" value="C:membrane"/>
    <property type="evidence" value="ECO:0007669"/>
    <property type="project" value="UniProtKB-SubCell"/>
</dbReference>
<evidence type="ECO:0000256" key="5">
    <source>
        <dbReference type="ARBA" id="ARBA00022989"/>
    </source>
</evidence>
<accession>A0A3N1P0B8</accession>
<evidence type="ECO:0000313" key="11">
    <source>
        <dbReference type="Proteomes" id="UP000268033"/>
    </source>
</evidence>
<dbReference type="Gene3D" id="1.20.1540.10">
    <property type="entry name" value="Rhomboid-like"/>
    <property type="match status" value="1"/>
</dbReference>
<organism evidence="10 11">
    <name type="scientific">Gallaecimonas pentaromativorans</name>
    <dbReference type="NCBI Taxonomy" id="584787"/>
    <lineage>
        <taxon>Bacteria</taxon>
        <taxon>Pseudomonadati</taxon>
        <taxon>Pseudomonadota</taxon>
        <taxon>Gammaproteobacteria</taxon>
        <taxon>Enterobacterales</taxon>
        <taxon>Gallaecimonadaceae</taxon>
        <taxon>Gallaecimonas</taxon>
    </lineage>
</organism>
<dbReference type="AlphaFoldDB" id="A0A3N1P0B8"/>
<dbReference type="Pfam" id="PF01694">
    <property type="entry name" value="Rhomboid"/>
    <property type="match status" value="1"/>
</dbReference>
<feature type="domain" description="Transcription factor zinc-finger" evidence="9">
    <location>
        <begin position="68"/>
        <end position="107"/>
    </location>
</feature>
<dbReference type="Pfam" id="PF13453">
    <property type="entry name" value="Zn_ribbon_TFIIB"/>
    <property type="match status" value="2"/>
</dbReference>